<dbReference type="EMBL" id="SISG01000001">
    <property type="protein sequence ID" value="TBN56157.1"/>
    <property type="molecule type" value="Genomic_DNA"/>
</dbReference>
<keyword evidence="1" id="KW-0238">DNA-binding</keyword>
<keyword evidence="2" id="KW-1185">Reference proteome</keyword>
<dbReference type="Proteomes" id="UP000294194">
    <property type="component" value="Unassembled WGS sequence"/>
</dbReference>
<dbReference type="GO" id="GO:0003677">
    <property type="term" value="F:DNA binding"/>
    <property type="evidence" value="ECO:0007669"/>
    <property type="project" value="UniProtKB-KW"/>
</dbReference>
<protein>
    <submittedName>
        <fullName evidence="1">DNA-binding protein</fullName>
    </submittedName>
</protein>
<proteinExistence type="predicted"/>
<reference evidence="2" key="1">
    <citation type="submission" date="2019-02" db="EMBL/GenBank/DDBJ databases">
        <title>Glaciihabitans arcticus sp. nov., a psychrotolerant bacterium isolated from polar soil.</title>
        <authorList>
            <person name="Dahal R.H."/>
        </authorList>
    </citation>
    <scope>NUCLEOTIDE SEQUENCE [LARGE SCALE GENOMIC DNA]</scope>
    <source>
        <strain evidence="2">RP-3-7</strain>
    </source>
</reference>
<comment type="caution">
    <text evidence="1">The sequence shown here is derived from an EMBL/GenBank/DDBJ whole genome shotgun (WGS) entry which is preliminary data.</text>
</comment>
<evidence type="ECO:0000313" key="2">
    <source>
        <dbReference type="Proteomes" id="UP000294194"/>
    </source>
</evidence>
<dbReference type="RefSeq" id="WP_130980267.1">
    <property type="nucleotide sequence ID" value="NZ_SISG01000001.1"/>
</dbReference>
<evidence type="ECO:0000313" key="1">
    <source>
        <dbReference type="EMBL" id="TBN56157.1"/>
    </source>
</evidence>
<gene>
    <name evidence="1" type="ORF">EYE40_01405</name>
</gene>
<sequence>MFVLTIDQVDSRRTADAVTTVIAELRAALGGALVLPPERTAGDEFQLLIREPAATLDTILRLTRAERWSVGCGVGSVREPLPRDIREATGEAFLAARTAVERAKKRQSRFALEAAGARDAATHLEALIDLLLATRSRRSLEGWQLHDLLVAGSTQAAAASELGITPQAASLRARAADLKTEAAVTGALVTLLAELDGRAE</sequence>
<accession>A0A4Q9GSU4</accession>
<organism evidence="1 2">
    <name type="scientific">Glaciihabitans arcticus</name>
    <dbReference type="NCBI Taxonomy" id="2668039"/>
    <lineage>
        <taxon>Bacteria</taxon>
        <taxon>Bacillati</taxon>
        <taxon>Actinomycetota</taxon>
        <taxon>Actinomycetes</taxon>
        <taxon>Micrococcales</taxon>
        <taxon>Microbacteriaceae</taxon>
        <taxon>Glaciihabitans</taxon>
    </lineage>
</organism>
<name>A0A4Q9GSU4_9MICO</name>
<dbReference type="AlphaFoldDB" id="A0A4Q9GSU4"/>